<dbReference type="InterPro" id="IPR010667">
    <property type="entry name" value="Phage_T4_Gp19"/>
</dbReference>
<proteinExistence type="predicted"/>
<accession>A0ABD6BKL3</accession>
<protein>
    <submittedName>
        <fullName evidence="1">Phage tail protein</fullName>
    </submittedName>
</protein>
<reference evidence="1 2" key="1">
    <citation type="journal article" date="2019" name="Int. J. Syst. Evol. Microbiol.">
        <title>The Global Catalogue of Microorganisms (GCM) 10K type strain sequencing project: providing services to taxonomists for standard genome sequencing and annotation.</title>
        <authorList>
            <consortium name="The Broad Institute Genomics Platform"/>
            <consortium name="The Broad Institute Genome Sequencing Center for Infectious Disease"/>
            <person name="Wu L."/>
            <person name="Ma J."/>
        </authorList>
    </citation>
    <scope>NUCLEOTIDE SEQUENCE [LARGE SCALE GENOMIC DNA]</scope>
    <source>
        <strain evidence="1 2">CGMCC 1.12230</strain>
    </source>
</reference>
<dbReference type="InterPro" id="IPR011747">
    <property type="entry name" value="CHP02241"/>
</dbReference>
<dbReference type="AlphaFoldDB" id="A0ABD6BKL3"/>
<evidence type="ECO:0000313" key="1">
    <source>
        <dbReference type="EMBL" id="MFD1565136.1"/>
    </source>
</evidence>
<keyword evidence="2" id="KW-1185">Reference proteome</keyword>
<dbReference type="RefSeq" id="WP_390289568.1">
    <property type="nucleotide sequence ID" value="NZ_JBHUDI010000011.1"/>
</dbReference>
<dbReference type="Pfam" id="PF06841">
    <property type="entry name" value="Phage_T4_gp19"/>
    <property type="match status" value="1"/>
</dbReference>
<dbReference type="NCBIfam" id="TIGR02241">
    <property type="entry name" value="conserved hypothetical phage tail region protein"/>
    <property type="match status" value="1"/>
</dbReference>
<comment type="caution">
    <text evidence="1">The sequence shown here is derived from an EMBL/GenBank/DDBJ whole genome shotgun (WGS) entry which is preliminary data.</text>
</comment>
<dbReference type="EMBL" id="JBHUDI010000011">
    <property type="protein sequence ID" value="MFD1565136.1"/>
    <property type="molecule type" value="Genomic_DNA"/>
</dbReference>
<dbReference type="Proteomes" id="UP001597076">
    <property type="component" value="Unassembled WGS sequence"/>
</dbReference>
<gene>
    <name evidence="1" type="ORF">ACFR99_16480</name>
</gene>
<organism evidence="1 2">
    <name type="scientific">Haloarchaeobius amylolyticus</name>
    <dbReference type="NCBI Taxonomy" id="1198296"/>
    <lineage>
        <taxon>Archaea</taxon>
        <taxon>Methanobacteriati</taxon>
        <taxon>Methanobacteriota</taxon>
        <taxon>Stenosarchaea group</taxon>
        <taxon>Halobacteria</taxon>
        <taxon>Halobacteriales</taxon>
        <taxon>Halorubellaceae</taxon>
        <taxon>Haloarchaeobius</taxon>
    </lineage>
</organism>
<evidence type="ECO:0000313" key="2">
    <source>
        <dbReference type="Proteomes" id="UP001597076"/>
    </source>
</evidence>
<dbReference type="PANTHER" id="PTHR38009:SF1">
    <property type="entry name" value="CONSERVED HYPOTHETICAL PHAGE TAIL PROTEIN"/>
    <property type="match status" value="1"/>
</dbReference>
<name>A0ABD6BKL3_9EURY</name>
<dbReference type="PANTHER" id="PTHR38009">
    <property type="entry name" value="CONSERVED HYPOTHETICAL PHAGE TAIL PROTEIN"/>
    <property type="match status" value="1"/>
</dbReference>
<sequence length="151" mass="16780">MATETHETDPYAQYNFEVEVDGEPVAGFAEVAGITMELETVPYREGGVNDHVHQLPGQFAHANLVLQRGLTKNTTFWEWTQTVMSGTLTRKNVVVTVKDGFRGDSQWGWEFTGAYPTKWSGPDLVSTGRGMAIESIELAYERFSTLSGMPD</sequence>